<evidence type="ECO:0000313" key="1">
    <source>
        <dbReference type="EMBL" id="PKA45843.1"/>
    </source>
</evidence>
<gene>
    <name evidence="1" type="ORF">AXF42_Ash021827</name>
</gene>
<organism evidence="1 2">
    <name type="scientific">Apostasia shenzhenica</name>
    <dbReference type="NCBI Taxonomy" id="1088818"/>
    <lineage>
        <taxon>Eukaryota</taxon>
        <taxon>Viridiplantae</taxon>
        <taxon>Streptophyta</taxon>
        <taxon>Embryophyta</taxon>
        <taxon>Tracheophyta</taxon>
        <taxon>Spermatophyta</taxon>
        <taxon>Magnoliopsida</taxon>
        <taxon>Liliopsida</taxon>
        <taxon>Asparagales</taxon>
        <taxon>Orchidaceae</taxon>
        <taxon>Apostasioideae</taxon>
        <taxon>Apostasia</taxon>
    </lineage>
</organism>
<sequence length="85" mass="8889">MNSAVTGGSRLRSRSAGILISPESRGARVSSSPFLWRRMWPPSACPIGNSIPQIGQPCALPSAGPWPAAPPLSGLLWLVRCPPSA</sequence>
<accession>A0A2H9ZRC1</accession>
<protein>
    <submittedName>
        <fullName evidence="1">Uncharacterized protein</fullName>
    </submittedName>
</protein>
<proteinExistence type="predicted"/>
<name>A0A2H9ZRC1_9ASPA</name>
<dbReference type="EMBL" id="KZ454690">
    <property type="protein sequence ID" value="PKA45843.1"/>
    <property type="molecule type" value="Genomic_DNA"/>
</dbReference>
<keyword evidence="2" id="KW-1185">Reference proteome</keyword>
<dbReference type="AlphaFoldDB" id="A0A2H9ZRC1"/>
<dbReference type="Proteomes" id="UP000236161">
    <property type="component" value="Unassembled WGS sequence"/>
</dbReference>
<reference evidence="1 2" key="1">
    <citation type="journal article" date="2017" name="Nature">
        <title>The Apostasia genome and the evolution of orchids.</title>
        <authorList>
            <person name="Zhang G.Q."/>
            <person name="Liu K.W."/>
            <person name="Li Z."/>
            <person name="Lohaus R."/>
            <person name="Hsiao Y.Y."/>
            <person name="Niu S.C."/>
            <person name="Wang J.Y."/>
            <person name="Lin Y.C."/>
            <person name="Xu Q."/>
            <person name="Chen L.J."/>
            <person name="Yoshida K."/>
            <person name="Fujiwara S."/>
            <person name="Wang Z.W."/>
            <person name="Zhang Y.Q."/>
            <person name="Mitsuda N."/>
            <person name="Wang M."/>
            <person name="Liu G.H."/>
            <person name="Pecoraro L."/>
            <person name="Huang H.X."/>
            <person name="Xiao X.J."/>
            <person name="Lin M."/>
            <person name="Wu X.Y."/>
            <person name="Wu W.L."/>
            <person name="Chen Y.Y."/>
            <person name="Chang S.B."/>
            <person name="Sakamoto S."/>
            <person name="Ohme-Takagi M."/>
            <person name="Yagi M."/>
            <person name="Zeng S.J."/>
            <person name="Shen C.Y."/>
            <person name="Yeh C.M."/>
            <person name="Luo Y.B."/>
            <person name="Tsai W.C."/>
            <person name="Van de Peer Y."/>
            <person name="Liu Z.J."/>
        </authorList>
    </citation>
    <scope>NUCLEOTIDE SEQUENCE [LARGE SCALE GENOMIC DNA]</scope>
    <source>
        <strain evidence="2">cv. Shenzhen</strain>
        <tissue evidence="1">Stem</tissue>
    </source>
</reference>
<evidence type="ECO:0000313" key="2">
    <source>
        <dbReference type="Proteomes" id="UP000236161"/>
    </source>
</evidence>